<name>A0A1H6EZ38_9ACTN</name>
<dbReference type="OrthoDB" id="3532825at2"/>
<sequence>MKKLAVAGLALVASFSVLTVSPAEASLASRDLITFWEHDDYQGARKDITCSTHQRDDLGALENQASSMANASYSGIDLYSGDNLTGVRYYAKPRSNDSDFTNNGFDNTVESLWFREVPCDVA</sequence>
<evidence type="ECO:0000313" key="2">
    <source>
        <dbReference type="EMBL" id="SEH03157.1"/>
    </source>
</evidence>
<feature type="chain" id="PRO_5009297580" description="Peptidase inhibitor family I36" evidence="1">
    <location>
        <begin position="26"/>
        <end position="122"/>
    </location>
</feature>
<gene>
    <name evidence="2" type="ORF">SAMN05444920_13361</name>
</gene>
<accession>A0A1H6EZ38</accession>
<protein>
    <recommendedName>
        <fullName evidence="4">Peptidase inhibitor family I36</fullName>
    </recommendedName>
</protein>
<evidence type="ECO:0000256" key="1">
    <source>
        <dbReference type="SAM" id="SignalP"/>
    </source>
</evidence>
<evidence type="ECO:0008006" key="4">
    <source>
        <dbReference type="Google" id="ProtNLM"/>
    </source>
</evidence>
<organism evidence="2 3">
    <name type="scientific">Nonomuraea solani</name>
    <dbReference type="NCBI Taxonomy" id="1144553"/>
    <lineage>
        <taxon>Bacteria</taxon>
        <taxon>Bacillati</taxon>
        <taxon>Actinomycetota</taxon>
        <taxon>Actinomycetes</taxon>
        <taxon>Streptosporangiales</taxon>
        <taxon>Streptosporangiaceae</taxon>
        <taxon>Nonomuraea</taxon>
    </lineage>
</organism>
<dbReference type="EMBL" id="FNVT01000033">
    <property type="protein sequence ID" value="SEH03157.1"/>
    <property type="molecule type" value="Genomic_DNA"/>
</dbReference>
<dbReference type="Proteomes" id="UP000236732">
    <property type="component" value="Unassembled WGS sequence"/>
</dbReference>
<keyword evidence="3" id="KW-1185">Reference proteome</keyword>
<keyword evidence="1" id="KW-0732">Signal</keyword>
<dbReference type="Gene3D" id="2.60.20.10">
    <property type="entry name" value="Crystallins"/>
    <property type="match status" value="1"/>
</dbReference>
<proteinExistence type="predicted"/>
<evidence type="ECO:0000313" key="3">
    <source>
        <dbReference type="Proteomes" id="UP000236732"/>
    </source>
</evidence>
<feature type="signal peptide" evidence="1">
    <location>
        <begin position="1"/>
        <end position="25"/>
    </location>
</feature>
<dbReference type="RefSeq" id="WP_103964157.1">
    <property type="nucleotide sequence ID" value="NZ_FNVT01000033.1"/>
</dbReference>
<reference evidence="2 3" key="1">
    <citation type="submission" date="2016-10" db="EMBL/GenBank/DDBJ databases">
        <authorList>
            <person name="de Groot N.N."/>
        </authorList>
    </citation>
    <scope>NUCLEOTIDE SEQUENCE [LARGE SCALE GENOMIC DNA]</scope>
    <source>
        <strain evidence="2 3">CGMCC 4.7037</strain>
    </source>
</reference>
<dbReference type="AlphaFoldDB" id="A0A1H6EZ38"/>